<evidence type="ECO:0000313" key="3">
    <source>
        <dbReference type="Proteomes" id="UP000325577"/>
    </source>
</evidence>
<dbReference type="SUPFAM" id="SSF52058">
    <property type="entry name" value="L domain-like"/>
    <property type="match status" value="1"/>
</dbReference>
<feature type="region of interest" description="Disordered" evidence="1">
    <location>
        <begin position="40"/>
        <end position="64"/>
    </location>
</feature>
<dbReference type="Proteomes" id="UP000325577">
    <property type="component" value="Linkage Group LG17"/>
</dbReference>
<sequence length="702" mass="78990">MTLTDPKVFMEAMLSEMRRMIRVELEQVHERIDQMESAHEKLQNAPNVHRRERVQPREMRVEDEEPYRAGFTPDALTLELEIGDCRKLEFPLSEEMEQCYTSLERLEIRCSCDSLKFLPLGLFPKLHSLAIVECTNFETLVIPNEIQNVASLHSLSIISCTNMVSFPRGGLPASNLTFIWVNNCKNLKSLPEGMHLQLPSLQQLWIEECSELESFPEGGLPSNLYNLCIFNCKKLTNCRMEWGLQRLPYLKYFSIDAGIVEESFPEELLLPSSLTDLRILSFTNLKLLNHNGLKHLTSLQTLKIYSILLIFIHSTLSSKTLSFPSDGFCSLCKNGTSEIPLSVPQWQQLNHFQKLPHFLLRLESSRIFGCRCGVSLWSFFLLSIWSTPSFWNLFDSRLNWGRFDLSYKDIRLSSIASNVSSASNSSSSNSSSSTANSILPTQLHHFITIKLTRDNYLLWRAQLIPYLRGQNLFGYLDGSTPCLPITLSSSSNDSTIVPNPDYIHWSQQGQIILSALLSSLTESLLTQVVGLTTSRDVWLALEKTFSSTSSTRILSIHFQLSTLKKASLTITDYFTKVKQLSDTLSAISHPLSSSEITSYLLAGLPSSYDSLVTSITTRLDPISLDDLYGCLLTHENSLDQQNTSNDFTLPSANIATSYSGRGHRGSPSPHGAPHYGSRSRGRGRAFHNSSPHPPSHSTRPTC</sequence>
<dbReference type="PANTHER" id="PTHR47481:SF10">
    <property type="entry name" value="COPIA-LIKE POLYPROTEIN_RETROTRANSPOSON"/>
    <property type="match status" value="1"/>
</dbReference>
<keyword evidence="3" id="KW-1185">Reference proteome</keyword>
<dbReference type="EMBL" id="CM018040">
    <property type="protein sequence ID" value="KAA8535839.1"/>
    <property type="molecule type" value="Genomic_DNA"/>
</dbReference>
<evidence type="ECO:0000256" key="1">
    <source>
        <dbReference type="SAM" id="MobiDB-lite"/>
    </source>
</evidence>
<protein>
    <submittedName>
        <fullName evidence="2">Uncharacterized protein</fullName>
    </submittedName>
</protein>
<reference evidence="2 3" key="1">
    <citation type="submission" date="2019-09" db="EMBL/GenBank/DDBJ databases">
        <title>A chromosome-level genome assembly of the Chinese tupelo Nyssa sinensis.</title>
        <authorList>
            <person name="Yang X."/>
            <person name="Kang M."/>
            <person name="Yang Y."/>
            <person name="Xiong H."/>
            <person name="Wang M."/>
            <person name="Zhang Z."/>
            <person name="Wang Z."/>
            <person name="Wu H."/>
            <person name="Ma T."/>
            <person name="Liu J."/>
            <person name="Xi Z."/>
        </authorList>
    </citation>
    <scope>NUCLEOTIDE SEQUENCE [LARGE SCALE GENOMIC DNA]</scope>
    <source>
        <strain evidence="2">J267</strain>
        <tissue evidence="2">Leaf</tissue>
    </source>
</reference>
<dbReference type="InterPro" id="IPR032675">
    <property type="entry name" value="LRR_dom_sf"/>
</dbReference>
<proteinExistence type="predicted"/>
<dbReference type="OrthoDB" id="1000192at2759"/>
<feature type="compositionally biased region" description="Polar residues" evidence="1">
    <location>
        <begin position="641"/>
        <end position="659"/>
    </location>
</feature>
<dbReference type="Pfam" id="PF14223">
    <property type="entry name" value="Retrotran_gag_2"/>
    <property type="match status" value="1"/>
</dbReference>
<gene>
    <name evidence="2" type="ORF">F0562_030841</name>
</gene>
<organism evidence="2 3">
    <name type="scientific">Nyssa sinensis</name>
    <dbReference type="NCBI Taxonomy" id="561372"/>
    <lineage>
        <taxon>Eukaryota</taxon>
        <taxon>Viridiplantae</taxon>
        <taxon>Streptophyta</taxon>
        <taxon>Embryophyta</taxon>
        <taxon>Tracheophyta</taxon>
        <taxon>Spermatophyta</taxon>
        <taxon>Magnoliopsida</taxon>
        <taxon>eudicotyledons</taxon>
        <taxon>Gunneridae</taxon>
        <taxon>Pentapetalae</taxon>
        <taxon>asterids</taxon>
        <taxon>Cornales</taxon>
        <taxon>Nyssaceae</taxon>
        <taxon>Nyssa</taxon>
    </lineage>
</organism>
<name>A0A5J5AZN5_9ASTE</name>
<dbReference type="AlphaFoldDB" id="A0A5J5AZN5"/>
<dbReference type="PANTHER" id="PTHR47481">
    <property type="match status" value="1"/>
</dbReference>
<evidence type="ECO:0000313" key="2">
    <source>
        <dbReference type="EMBL" id="KAA8535839.1"/>
    </source>
</evidence>
<dbReference type="Gene3D" id="3.80.10.10">
    <property type="entry name" value="Ribonuclease Inhibitor"/>
    <property type="match status" value="1"/>
</dbReference>
<accession>A0A5J5AZN5</accession>
<feature type="region of interest" description="Disordered" evidence="1">
    <location>
        <begin position="641"/>
        <end position="702"/>
    </location>
</feature>